<dbReference type="Proteomes" id="UP000324222">
    <property type="component" value="Unassembled WGS sequence"/>
</dbReference>
<name>A0A5B7ELE7_PORTR</name>
<sequence>MQTNFANLTPDKNQTVKASREYHINQTRVAVEREKHVVMGAFCPRMKVRRGRETHQRYSRSGSRDGALPLLPPAMAAPSALDTLWDLF</sequence>
<protein>
    <submittedName>
        <fullName evidence="2">Uncharacterized protein</fullName>
    </submittedName>
</protein>
<evidence type="ECO:0000313" key="2">
    <source>
        <dbReference type="EMBL" id="MPC35301.1"/>
    </source>
</evidence>
<organism evidence="2 3">
    <name type="scientific">Portunus trituberculatus</name>
    <name type="common">Swimming crab</name>
    <name type="synonym">Neptunus trituberculatus</name>
    <dbReference type="NCBI Taxonomy" id="210409"/>
    <lineage>
        <taxon>Eukaryota</taxon>
        <taxon>Metazoa</taxon>
        <taxon>Ecdysozoa</taxon>
        <taxon>Arthropoda</taxon>
        <taxon>Crustacea</taxon>
        <taxon>Multicrustacea</taxon>
        <taxon>Malacostraca</taxon>
        <taxon>Eumalacostraca</taxon>
        <taxon>Eucarida</taxon>
        <taxon>Decapoda</taxon>
        <taxon>Pleocyemata</taxon>
        <taxon>Brachyura</taxon>
        <taxon>Eubrachyura</taxon>
        <taxon>Portunoidea</taxon>
        <taxon>Portunidae</taxon>
        <taxon>Portuninae</taxon>
        <taxon>Portunus</taxon>
    </lineage>
</organism>
<comment type="caution">
    <text evidence="2">The sequence shown here is derived from an EMBL/GenBank/DDBJ whole genome shotgun (WGS) entry which is preliminary data.</text>
</comment>
<feature type="region of interest" description="Disordered" evidence="1">
    <location>
        <begin position="50"/>
        <end position="71"/>
    </location>
</feature>
<gene>
    <name evidence="2" type="ORF">E2C01_028723</name>
</gene>
<keyword evidence="3" id="KW-1185">Reference proteome</keyword>
<reference evidence="2 3" key="1">
    <citation type="submission" date="2019-05" db="EMBL/GenBank/DDBJ databases">
        <title>Another draft genome of Portunus trituberculatus and its Hox gene families provides insights of decapod evolution.</title>
        <authorList>
            <person name="Jeong J.-H."/>
            <person name="Song I."/>
            <person name="Kim S."/>
            <person name="Choi T."/>
            <person name="Kim D."/>
            <person name="Ryu S."/>
            <person name="Kim W."/>
        </authorList>
    </citation>
    <scope>NUCLEOTIDE SEQUENCE [LARGE SCALE GENOMIC DNA]</scope>
    <source>
        <tissue evidence="2">Muscle</tissue>
    </source>
</reference>
<evidence type="ECO:0000256" key="1">
    <source>
        <dbReference type="SAM" id="MobiDB-lite"/>
    </source>
</evidence>
<proteinExistence type="predicted"/>
<accession>A0A5B7ELE7</accession>
<dbReference type="EMBL" id="VSRR010003242">
    <property type="protein sequence ID" value="MPC35301.1"/>
    <property type="molecule type" value="Genomic_DNA"/>
</dbReference>
<dbReference type="AlphaFoldDB" id="A0A5B7ELE7"/>
<evidence type="ECO:0000313" key="3">
    <source>
        <dbReference type="Proteomes" id="UP000324222"/>
    </source>
</evidence>